<dbReference type="PANTHER" id="PTHR36844:SF1">
    <property type="entry name" value="PROTEASE PRSW"/>
    <property type="match status" value="1"/>
</dbReference>
<evidence type="ECO:0000256" key="3">
    <source>
        <dbReference type="ARBA" id="ARBA00018997"/>
    </source>
</evidence>
<feature type="transmembrane region" description="Helical" evidence="12">
    <location>
        <begin position="32"/>
        <end position="55"/>
    </location>
</feature>
<evidence type="ECO:0000256" key="11">
    <source>
        <dbReference type="PIRNR" id="PIRNR016933"/>
    </source>
</evidence>
<evidence type="ECO:0000256" key="8">
    <source>
        <dbReference type="ARBA" id="ARBA00022989"/>
    </source>
</evidence>
<dbReference type="PIRSF" id="PIRSF016933">
    <property type="entry name" value="PrsW"/>
    <property type="match status" value="1"/>
</dbReference>
<dbReference type="InterPro" id="IPR023596">
    <property type="entry name" value="Peptidase_PrsW_arch/bac"/>
</dbReference>
<evidence type="ECO:0000256" key="2">
    <source>
        <dbReference type="ARBA" id="ARBA00009165"/>
    </source>
</evidence>
<keyword evidence="4 11" id="KW-1003">Cell membrane</keyword>
<evidence type="ECO:0000313" key="13">
    <source>
        <dbReference type="EMBL" id="PAE90671.1"/>
    </source>
</evidence>
<feature type="transmembrane region" description="Helical" evidence="12">
    <location>
        <begin position="187"/>
        <end position="205"/>
    </location>
</feature>
<comment type="similarity">
    <text evidence="2 11">Belongs to the protease PrsW family.</text>
</comment>
<feature type="transmembrane region" description="Helical" evidence="12">
    <location>
        <begin position="127"/>
        <end position="149"/>
    </location>
</feature>
<dbReference type="Pfam" id="PF13367">
    <property type="entry name" value="PrsW-protease"/>
    <property type="match status" value="1"/>
</dbReference>
<dbReference type="RefSeq" id="WP_011246708.1">
    <property type="nucleotide sequence ID" value="NZ_BOQQ01000005.1"/>
</dbReference>
<keyword evidence="5 11" id="KW-0645">Protease</keyword>
<dbReference type="GO" id="GO:0008233">
    <property type="term" value="F:peptidase activity"/>
    <property type="evidence" value="ECO:0007669"/>
    <property type="project" value="UniProtKB-KW"/>
</dbReference>
<keyword evidence="9 11" id="KW-0472">Membrane</keyword>
<evidence type="ECO:0000256" key="7">
    <source>
        <dbReference type="ARBA" id="ARBA00022801"/>
    </source>
</evidence>
<comment type="caution">
    <text evidence="13">The sequence shown here is derived from an EMBL/GenBank/DDBJ whole genome shotgun (WGS) entry which is preliminary data.</text>
</comment>
<comment type="subcellular location">
    <subcellularLocation>
        <location evidence="1">Cell membrane</location>
        <topology evidence="1">Multi-pass membrane protein</topology>
    </subcellularLocation>
</comment>
<dbReference type="OMA" id="FPIMFIQ"/>
<evidence type="ECO:0000256" key="12">
    <source>
        <dbReference type="SAM" id="Phobius"/>
    </source>
</evidence>
<protein>
    <recommendedName>
        <fullName evidence="3 11">Protease PrsW</fullName>
        <ecNumber evidence="11">3.4.-.-</ecNumber>
    </recommendedName>
    <alternativeName>
        <fullName evidence="10 11">Protease responsible for activating sigma-W</fullName>
    </alternativeName>
</protein>
<name>A0A268P4S2_SHOCL</name>
<feature type="transmembrane region" description="Helical" evidence="12">
    <location>
        <begin position="67"/>
        <end position="88"/>
    </location>
</feature>
<reference evidence="13 14" key="1">
    <citation type="submission" date="2017-07" db="EMBL/GenBank/DDBJ databases">
        <title>Isolation and whole genome analysis of endospore-forming bacteria from heroin.</title>
        <authorList>
            <person name="Kalinowski J."/>
            <person name="Ahrens B."/>
            <person name="Al-Dilaimi A."/>
            <person name="Winkler A."/>
            <person name="Wibberg D."/>
            <person name="Schleenbecker U."/>
            <person name="Ruckert C."/>
            <person name="Wolfel R."/>
            <person name="Grass G."/>
        </authorList>
    </citation>
    <scope>NUCLEOTIDE SEQUENCE [LARGE SCALE GENOMIC DNA]</scope>
    <source>
        <strain evidence="13 14">7539</strain>
    </source>
</reference>
<dbReference type="AlphaFoldDB" id="A0A268P4S2"/>
<evidence type="ECO:0000256" key="10">
    <source>
        <dbReference type="ARBA" id="ARBA00030345"/>
    </source>
</evidence>
<evidence type="ECO:0000256" key="1">
    <source>
        <dbReference type="ARBA" id="ARBA00004651"/>
    </source>
</evidence>
<keyword evidence="8 12" id="KW-1133">Transmembrane helix</keyword>
<keyword evidence="7 11" id="KW-0378">Hydrolase</keyword>
<feature type="transmembrane region" description="Helical" evidence="12">
    <location>
        <begin position="161"/>
        <end position="181"/>
    </location>
</feature>
<dbReference type="NCBIfam" id="NF033739">
    <property type="entry name" value="intramemb_PrsW"/>
    <property type="match status" value="1"/>
</dbReference>
<accession>A0A268P4S2</accession>
<dbReference type="InterPro" id="IPR026898">
    <property type="entry name" value="PrsW"/>
</dbReference>
<evidence type="ECO:0000256" key="9">
    <source>
        <dbReference type="ARBA" id="ARBA00023136"/>
    </source>
</evidence>
<dbReference type="EC" id="3.4.-.-" evidence="11"/>
<keyword evidence="6 12" id="KW-0812">Transmembrane</keyword>
<feature type="transmembrane region" description="Helical" evidence="12">
    <location>
        <begin position="100"/>
        <end position="121"/>
    </location>
</feature>
<proteinExistence type="inferred from homology"/>
<dbReference type="GO" id="GO:0006508">
    <property type="term" value="P:proteolysis"/>
    <property type="evidence" value="ECO:0007669"/>
    <property type="project" value="UniProtKB-KW"/>
</dbReference>
<dbReference type="EMBL" id="NPCC01000004">
    <property type="protein sequence ID" value="PAE90671.1"/>
    <property type="molecule type" value="Genomic_DNA"/>
</dbReference>
<dbReference type="PANTHER" id="PTHR36844">
    <property type="entry name" value="PROTEASE PRSW"/>
    <property type="match status" value="1"/>
</dbReference>
<evidence type="ECO:0000313" key="14">
    <source>
        <dbReference type="Proteomes" id="UP000216207"/>
    </source>
</evidence>
<evidence type="ECO:0000256" key="4">
    <source>
        <dbReference type="ARBA" id="ARBA00022475"/>
    </source>
</evidence>
<dbReference type="GO" id="GO:0005886">
    <property type="term" value="C:plasma membrane"/>
    <property type="evidence" value="ECO:0007669"/>
    <property type="project" value="UniProtKB-SubCell"/>
</dbReference>
<sequence>MVSLVLAALAPAMALFSYVYLRDVYSKAKMFLVLRIFIIGALLVVPILVIQFAFTEENVFPHPAAKAFLLYGFLEEGLKWLMLFVFAYQHGQLQRPGDGILFGVSVSLGFATVENGLYMIAYGLEAAIPRTVLPTTAHAVYGIVMGYYIGQAKYKEDHKKMFLLLGAILPILLHGGYDFILSSFGHYVLYAMIPFMVILWLLAIWKLKKASRFTV</sequence>
<gene>
    <name evidence="13" type="ORF">CHH72_01970</name>
</gene>
<comment type="function">
    <text evidence="11">Involved in the degradation of specific anti-sigma factors.</text>
</comment>
<feature type="transmembrane region" description="Helical" evidence="12">
    <location>
        <begin position="6"/>
        <end position="25"/>
    </location>
</feature>
<dbReference type="Proteomes" id="UP000216207">
    <property type="component" value="Unassembled WGS sequence"/>
</dbReference>
<organism evidence="13 14">
    <name type="scientific">Shouchella clausii</name>
    <name type="common">Alkalihalobacillus clausii</name>
    <dbReference type="NCBI Taxonomy" id="79880"/>
    <lineage>
        <taxon>Bacteria</taxon>
        <taxon>Bacillati</taxon>
        <taxon>Bacillota</taxon>
        <taxon>Bacilli</taxon>
        <taxon>Bacillales</taxon>
        <taxon>Bacillaceae</taxon>
        <taxon>Shouchella</taxon>
    </lineage>
</organism>
<evidence type="ECO:0000256" key="6">
    <source>
        <dbReference type="ARBA" id="ARBA00022692"/>
    </source>
</evidence>
<evidence type="ECO:0000256" key="5">
    <source>
        <dbReference type="ARBA" id="ARBA00022670"/>
    </source>
</evidence>